<dbReference type="Proteomes" id="UP000626109">
    <property type="component" value="Unassembled WGS sequence"/>
</dbReference>
<gene>
    <name evidence="2" type="ORF">PGLA2088_LOCUS8077</name>
</gene>
<proteinExistence type="predicted"/>
<feature type="compositionally biased region" description="Low complexity" evidence="1">
    <location>
        <begin position="53"/>
        <end position="65"/>
    </location>
</feature>
<feature type="compositionally biased region" description="Gly residues" evidence="1">
    <location>
        <begin position="1"/>
        <end position="12"/>
    </location>
</feature>
<dbReference type="AlphaFoldDB" id="A0A813IHP6"/>
<reference evidence="2" key="1">
    <citation type="submission" date="2021-02" db="EMBL/GenBank/DDBJ databases">
        <authorList>
            <person name="Dougan E. K."/>
            <person name="Rhodes N."/>
            <person name="Thang M."/>
            <person name="Chan C."/>
        </authorList>
    </citation>
    <scope>NUCLEOTIDE SEQUENCE</scope>
</reference>
<evidence type="ECO:0000256" key="1">
    <source>
        <dbReference type="SAM" id="MobiDB-lite"/>
    </source>
</evidence>
<evidence type="ECO:0008006" key="4">
    <source>
        <dbReference type="Google" id="ProtNLM"/>
    </source>
</evidence>
<dbReference type="InterPro" id="IPR036869">
    <property type="entry name" value="J_dom_sf"/>
</dbReference>
<evidence type="ECO:0000313" key="3">
    <source>
        <dbReference type="Proteomes" id="UP000626109"/>
    </source>
</evidence>
<organism evidence="2 3">
    <name type="scientific">Polarella glacialis</name>
    <name type="common">Dinoflagellate</name>
    <dbReference type="NCBI Taxonomy" id="89957"/>
    <lineage>
        <taxon>Eukaryota</taxon>
        <taxon>Sar</taxon>
        <taxon>Alveolata</taxon>
        <taxon>Dinophyceae</taxon>
        <taxon>Suessiales</taxon>
        <taxon>Suessiaceae</taxon>
        <taxon>Polarella</taxon>
    </lineage>
</organism>
<accession>A0A813IHP6</accession>
<protein>
    <recommendedName>
        <fullName evidence="4">J domain-containing protein</fullName>
    </recommendedName>
</protein>
<name>A0A813IHP6_POLGL</name>
<dbReference type="Gene3D" id="1.10.287.110">
    <property type="entry name" value="DnaJ domain"/>
    <property type="match status" value="1"/>
</dbReference>
<sequence>EPHHGAGAGGGTASAPMRGRAPRSTEERGTASAPMRGRASRSAEERGAGEAKTNTSGNASAAGNAESKQPPPAVGEPPAASPLTRTADVEFSATGDPLSPMALAQELTRLRKDSELPARRRYFLAQCLRWHPDKNMEDIERATKMFQMLQEKKDWFLSQK</sequence>
<dbReference type="SUPFAM" id="SSF46565">
    <property type="entry name" value="Chaperone J-domain"/>
    <property type="match status" value="1"/>
</dbReference>
<feature type="non-terminal residue" evidence="2">
    <location>
        <position position="1"/>
    </location>
</feature>
<evidence type="ECO:0000313" key="2">
    <source>
        <dbReference type="EMBL" id="CAE8650203.1"/>
    </source>
</evidence>
<feature type="region of interest" description="Disordered" evidence="1">
    <location>
        <begin position="1"/>
        <end position="98"/>
    </location>
</feature>
<dbReference type="EMBL" id="CAJNNW010008604">
    <property type="protein sequence ID" value="CAE8650203.1"/>
    <property type="molecule type" value="Genomic_DNA"/>
</dbReference>
<comment type="caution">
    <text evidence="2">The sequence shown here is derived from an EMBL/GenBank/DDBJ whole genome shotgun (WGS) entry which is preliminary data.</text>
</comment>